<name>A0A6G0Y733_APHCR</name>
<dbReference type="OrthoDB" id="1847301at2759"/>
<dbReference type="EMBL" id="VUJU01005817">
    <property type="protein sequence ID" value="KAF0750179.1"/>
    <property type="molecule type" value="Genomic_DNA"/>
</dbReference>
<comment type="caution">
    <text evidence="1">The sequence shown here is derived from an EMBL/GenBank/DDBJ whole genome shotgun (WGS) entry which is preliminary data.</text>
</comment>
<sequence>MADGHTATTSGTTSFEARIGALDVQFEATILDNLYCDALLGHDFLIDNEVSWDYAERTMHLGGTFIRRHAGKGKQNHPLLIPTYHN</sequence>
<keyword evidence="2" id="KW-1185">Reference proteome</keyword>
<reference evidence="1 2" key="1">
    <citation type="submission" date="2019-08" db="EMBL/GenBank/DDBJ databases">
        <title>Whole genome of Aphis craccivora.</title>
        <authorList>
            <person name="Voronova N.V."/>
            <person name="Shulinski R.S."/>
            <person name="Bandarenka Y.V."/>
            <person name="Zhorov D.G."/>
            <person name="Warner D."/>
        </authorList>
    </citation>
    <scope>NUCLEOTIDE SEQUENCE [LARGE SCALE GENOMIC DNA]</scope>
    <source>
        <strain evidence="1">180601</strain>
        <tissue evidence="1">Whole Body</tissue>
    </source>
</reference>
<protein>
    <submittedName>
        <fullName evidence="1">Uncharacterized protein</fullName>
    </submittedName>
</protein>
<dbReference type="AlphaFoldDB" id="A0A6G0Y733"/>
<dbReference type="Gene3D" id="2.40.70.10">
    <property type="entry name" value="Acid Proteases"/>
    <property type="match status" value="1"/>
</dbReference>
<dbReference type="Proteomes" id="UP000478052">
    <property type="component" value="Unassembled WGS sequence"/>
</dbReference>
<gene>
    <name evidence="1" type="ORF">FWK35_00017918</name>
</gene>
<organism evidence="1 2">
    <name type="scientific">Aphis craccivora</name>
    <name type="common">Cowpea aphid</name>
    <dbReference type="NCBI Taxonomy" id="307492"/>
    <lineage>
        <taxon>Eukaryota</taxon>
        <taxon>Metazoa</taxon>
        <taxon>Ecdysozoa</taxon>
        <taxon>Arthropoda</taxon>
        <taxon>Hexapoda</taxon>
        <taxon>Insecta</taxon>
        <taxon>Pterygota</taxon>
        <taxon>Neoptera</taxon>
        <taxon>Paraneoptera</taxon>
        <taxon>Hemiptera</taxon>
        <taxon>Sternorrhyncha</taxon>
        <taxon>Aphidomorpha</taxon>
        <taxon>Aphidoidea</taxon>
        <taxon>Aphididae</taxon>
        <taxon>Aphidini</taxon>
        <taxon>Aphis</taxon>
        <taxon>Aphis</taxon>
    </lineage>
</organism>
<proteinExistence type="predicted"/>
<evidence type="ECO:0000313" key="2">
    <source>
        <dbReference type="Proteomes" id="UP000478052"/>
    </source>
</evidence>
<dbReference type="InterPro" id="IPR021109">
    <property type="entry name" value="Peptidase_aspartic_dom_sf"/>
</dbReference>
<evidence type="ECO:0000313" key="1">
    <source>
        <dbReference type="EMBL" id="KAF0750179.1"/>
    </source>
</evidence>
<accession>A0A6G0Y733</accession>